<dbReference type="PANTHER" id="PTHR22576:SF37">
    <property type="entry name" value="MUCOSA-ASSOCIATED LYMPHOID TISSUE LYMPHOMA TRANSLOCATION PROTEIN 1"/>
    <property type="match status" value="1"/>
</dbReference>
<dbReference type="PROSITE" id="PS50208">
    <property type="entry name" value="CASPASE_P20"/>
    <property type="match status" value="1"/>
</dbReference>
<dbReference type="InterPro" id="IPR052039">
    <property type="entry name" value="Caspase-related_regulators"/>
</dbReference>
<comment type="caution">
    <text evidence="2">The sequence shown here is derived from an EMBL/GenBank/DDBJ whole genome shotgun (WGS) entry which is preliminary data.</text>
</comment>
<dbReference type="Gene3D" id="3.40.50.1460">
    <property type="match status" value="1"/>
</dbReference>
<dbReference type="Pfam" id="PF00656">
    <property type="entry name" value="Peptidase_C14"/>
    <property type="match status" value="1"/>
</dbReference>
<dbReference type="SUPFAM" id="SSF52129">
    <property type="entry name" value="Caspase-like"/>
    <property type="match status" value="1"/>
</dbReference>
<proteinExistence type="predicted"/>
<dbReference type="EMBL" id="PRLA01000001">
    <property type="protein sequence ID" value="RAW53084.1"/>
    <property type="molecule type" value="Genomic_DNA"/>
</dbReference>
<accession>A0AAX1QLE5</accession>
<organism evidence="2 3">
    <name type="scientific">Faecalibacterium prausnitzii</name>
    <dbReference type="NCBI Taxonomy" id="853"/>
    <lineage>
        <taxon>Bacteria</taxon>
        <taxon>Bacillati</taxon>
        <taxon>Bacillota</taxon>
        <taxon>Clostridia</taxon>
        <taxon>Eubacteriales</taxon>
        <taxon>Oscillospiraceae</taxon>
        <taxon>Faecalibacterium</taxon>
    </lineage>
</organism>
<evidence type="ECO:0000313" key="2">
    <source>
        <dbReference type="EMBL" id="RAW53084.1"/>
    </source>
</evidence>
<dbReference type="AlphaFoldDB" id="A0AAX1QLE5"/>
<gene>
    <name evidence="2" type="ORF">C4N27_02765</name>
</gene>
<dbReference type="PANTHER" id="PTHR22576">
    <property type="entry name" value="MUCOSA ASSOCIATED LYMPHOID TISSUE LYMPHOMA TRANSLOCATION PROTEIN 1/PARACASPASE"/>
    <property type="match status" value="1"/>
</dbReference>
<dbReference type="Proteomes" id="UP000250997">
    <property type="component" value="Unassembled WGS sequence"/>
</dbReference>
<dbReference type="GO" id="GO:0006508">
    <property type="term" value="P:proteolysis"/>
    <property type="evidence" value="ECO:0007669"/>
    <property type="project" value="InterPro"/>
</dbReference>
<feature type="domain" description="Caspase family p20" evidence="1">
    <location>
        <begin position="4"/>
        <end position="136"/>
    </location>
</feature>
<protein>
    <recommendedName>
        <fullName evidence="1">Caspase family p20 domain-containing protein</fullName>
    </recommendedName>
</protein>
<evidence type="ECO:0000313" key="3">
    <source>
        <dbReference type="Proteomes" id="UP000250997"/>
    </source>
</evidence>
<dbReference type="InterPro" id="IPR029030">
    <property type="entry name" value="Caspase-like_dom_sf"/>
</dbReference>
<dbReference type="InterPro" id="IPR001309">
    <property type="entry name" value="Pept_C14_p20"/>
</dbReference>
<sequence length="332" mass="37730">MINKKGVALVIANSAYITQPKLKSCKKDGEDMRGALERLNFDVFFAENQNRAELFNIISEFLKNADLYSTVLLYYTGHGVQIDGENYFVPIDCTYNPIKAIFVATQLVGMRVVQDYMDAHPEKNNIMILDACRSEPGFARDIVGTGLAEMKAGSGTFVAFATAPNKTAGCAADENGNGFYTECLLRHIEQPNIKIEDMFKEVRKDVIALTKGAQIPWENTSLKNDFYFNIMTRDQIDDWIYKTVRNAYSAETLIDLSIKINCSISDVMRIYNRQKSEKPGGIYFNSDDEFEKFILRQVLNLGFTFDDYRWKYKGNPVVMGEFYHTSSFASKS</sequence>
<dbReference type="InterPro" id="IPR011600">
    <property type="entry name" value="Pept_C14_caspase"/>
</dbReference>
<dbReference type="GO" id="GO:0004197">
    <property type="term" value="F:cysteine-type endopeptidase activity"/>
    <property type="evidence" value="ECO:0007669"/>
    <property type="project" value="InterPro"/>
</dbReference>
<dbReference type="RefSeq" id="WP_158394582.1">
    <property type="nucleotide sequence ID" value="NZ_CP026548.1"/>
</dbReference>
<name>A0AAX1QLE5_9FIRM</name>
<evidence type="ECO:0000259" key="1">
    <source>
        <dbReference type="PROSITE" id="PS50208"/>
    </source>
</evidence>
<reference evidence="2 3" key="1">
    <citation type="submission" date="2018-02" db="EMBL/GenBank/DDBJ databases">
        <title>Complete genome sequencing of Faecalibacterium prausnitzii strains isolated from the human gut.</title>
        <authorList>
            <person name="Fitzgerald B.C."/>
            <person name="Shkoporov A.N."/>
            <person name="Ross P.R."/>
            <person name="Hill C."/>
        </authorList>
    </citation>
    <scope>NUCLEOTIDE SEQUENCE [LARGE SCALE GENOMIC DNA]</scope>
    <source>
        <strain evidence="2 3">APC942/18-1</strain>
    </source>
</reference>